<evidence type="ECO:0000259" key="5">
    <source>
        <dbReference type="Pfam" id="PF22780"/>
    </source>
</evidence>
<dbReference type="InterPro" id="IPR055178">
    <property type="entry name" value="RsdA/BaiN/AoA(So)-like_dom"/>
</dbReference>
<feature type="domain" description="RsdA/BaiN/AoA(So)-like Rossmann fold-like" evidence="4">
    <location>
        <begin position="9"/>
        <end position="406"/>
    </location>
</feature>
<proteinExistence type="predicted"/>
<dbReference type="Pfam" id="PF03486">
    <property type="entry name" value="HI0933_like"/>
    <property type="match status" value="1"/>
</dbReference>
<evidence type="ECO:0000256" key="1">
    <source>
        <dbReference type="ARBA" id="ARBA00001974"/>
    </source>
</evidence>
<dbReference type="SUPFAM" id="SSF160996">
    <property type="entry name" value="HI0933 insert domain-like"/>
    <property type="match status" value="1"/>
</dbReference>
<dbReference type="PRINTS" id="PR00368">
    <property type="entry name" value="FADPNR"/>
</dbReference>
<dbReference type="Gene3D" id="3.50.50.60">
    <property type="entry name" value="FAD/NAD(P)-binding domain"/>
    <property type="match status" value="1"/>
</dbReference>
<gene>
    <name evidence="6" type="ORF">SAMN06296273_0754</name>
</gene>
<keyword evidence="2" id="KW-0285">Flavoprotein</keyword>
<dbReference type="Gene3D" id="2.40.30.10">
    <property type="entry name" value="Translation factors"/>
    <property type="match status" value="1"/>
</dbReference>
<evidence type="ECO:0000313" key="7">
    <source>
        <dbReference type="Proteomes" id="UP000242498"/>
    </source>
</evidence>
<sequence>MSLPKLYKDVVIVGAGAAGMMCAIEAGKRGRSVLLIDHASKLAEKIRISGGGRCNFTNRYTTAENFISGNPHFCHSALARFTPQGFIALIEKHGIRYHEKKLGQLFCDGRSQQIIDMLHGECNAVGVEWQMPSAIKEIVNLSSDRKKPGTESNFSVITERNTIETKSLVIATGGLSIPQIGASALGYQIANQFGVRVTPLRPGLVGLTFSADEFSAFKEISGVAIDAEVSYNSASFRENVLFTHRGLSGPAILQISSYWQPGKPLHLNLLPQQRAQQIFLLYRRSAVLLPNLLARYLPKRFVQIWCTFILAPLGIAAKPICDYRENELLLIADNLHNWQIIPSGTIGYKKAEVTVGGIDTLELSSKTMESKRMPNLFFIGEVVDVTGHLGGFNFQWAWSSGYAAGQVV</sequence>
<evidence type="ECO:0000259" key="4">
    <source>
        <dbReference type="Pfam" id="PF03486"/>
    </source>
</evidence>
<reference evidence="6 7" key="1">
    <citation type="submission" date="2017-08" db="EMBL/GenBank/DDBJ databases">
        <authorList>
            <person name="de Groot N.N."/>
        </authorList>
    </citation>
    <scope>NUCLEOTIDE SEQUENCE [LARGE SCALE GENOMIC DNA]</scope>
    <source>
        <strain evidence="6 7">Nm15</strain>
    </source>
</reference>
<organism evidence="6 7">
    <name type="scientific">Nitrosomonas ureae</name>
    <dbReference type="NCBI Taxonomy" id="44577"/>
    <lineage>
        <taxon>Bacteria</taxon>
        <taxon>Pseudomonadati</taxon>
        <taxon>Pseudomonadota</taxon>
        <taxon>Betaproteobacteria</taxon>
        <taxon>Nitrosomonadales</taxon>
        <taxon>Nitrosomonadaceae</taxon>
        <taxon>Nitrosomonas</taxon>
    </lineage>
</organism>
<dbReference type="PRINTS" id="PR00411">
    <property type="entry name" value="PNDRDTASEI"/>
</dbReference>
<comment type="cofactor">
    <cofactor evidence="1">
        <name>FAD</name>
        <dbReference type="ChEBI" id="CHEBI:57692"/>
    </cofactor>
</comment>
<dbReference type="InterPro" id="IPR023166">
    <property type="entry name" value="BaiN-like_dom_sf"/>
</dbReference>
<dbReference type="Pfam" id="PF22780">
    <property type="entry name" value="HI0933_like_1st"/>
    <property type="match status" value="1"/>
</dbReference>
<dbReference type="PANTHER" id="PTHR42887:SF2">
    <property type="entry name" value="OS12G0638800 PROTEIN"/>
    <property type="match status" value="1"/>
</dbReference>
<dbReference type="Proteomes" id="UP000242498">
    <property type="component" value="Chromosome I"/>
</dbReference>
<protein>
    <recommendedName>
        <fullName evidence="8">Flavoprotein, HI0933 family</fullName>
    </recommendedName>
</protein>
<keyword evidence="3" id="KW-0274">FAD</keyword>
<dbReference type="AlphaFoldDB" id="A0A285BW43"/>
<dbReference type="NCBIfam" id="TIGR00275">
    <property type="entry name" value="aminoacetone oxidase family FAD-binding enzyme"/>
    <property type="match status" value="1"/>
</dbReference>
<dbReference type="InterPro" id="IPR057661">
    <property type="entry name" value="RsdA/BaiN/AoA(So)_Rossmann"/>
</dbReference>
<accession>A0A285BW43</accession>
<feature type="domain" description="RsdA/BaiN/AoA(So)-like insert" evidence="5">
    <location>
        <begin position="201"/>
        <end position="353"/>
    </location>
</feature>
<evidence type="ECO:0000256" key="2">
    <source>
        <dbReference type="ARBA" id="ARBA00022630"/>
    </source>
</evidence>
<dbReference type="InterPro" id="IPR036188">
    <property type="entry name" value="FAD/NAD-bd_sf"/>
</dbReference>
<dbReference type="EMBL" id="LT907782">
    <property type="protein sequence ID" value="SNX59315.1"/>
    <property type="molecule type" value="Genomic_DNA"/>
</dbReference>
<dbReference type="InterPro" id="IPR004792">
    <property type="entry name" value="BaiN-like"/>
</dbReference>
<dbReference type="SUPFAM" id="SSF51905">
    <property type="entry name" value="FAD/NAD(P)-binding domain"/>
    <property type="match status" value="1"/>
</dbReference>
<dbReference type="Gene3D" id="1.10.8.260">
    <property type="entry name" value="HI0933 insert domain-like"/>
    <property type="match status" value="1"/>
</dbReference>
<evidence type="ECO:0008006" key="8">
    <source>
        <dbReference type="Google" id="ProtNLM"/>
    </source>
</evidence>
<evidence type="ECO:0000313" key="6">
    <source>
        <dbReference type="EMBL" id="SNX59315.1"/>
    </source>
</evidence>
<dbReference type="PANTHER" id="PTHR42887">
    <property type="entry name" value="OS12G0638800 PROTEIN"/>
    <property type="match status" value="1"/>
</dbReference>
<name>A0A285BW43_9PROT</name>
<evidence type="ECO:0000256" key="3">
    <source>
        <dbReference type="ARBA" id="ARBA00022827"/>
    </source>
</evidence>